<name>A0A0W8G839_9ZZZZ</name>
<sequence length="396" mass="43503">MGRIRHLIVIALLVCGSAVSFAAPGIPAAQAAQADWELDLGPEATFFPSLVVSLATLHLDAAADPRELGDPNGLLGVAVTAPRDGAKVDVEIATASLISPSRITVTLPQKGKRYFIYPFLKYNADRMVYIRQPFAETVTATLVLDGIPQGEKSGRITVRSINDCVYGYEEDGRWNDTSWLFAAYVNENHPVVENILKEALATDVVDSFAGYQGDTEDVQNEIEAIWTALARRKIRYSSINNSSAEAASIWSQHVRLLGEALSARQANCVEGACLLASIFTKIGLDAYLVMVPGHMFVGVDLDEEGNEWLFLETTLLGDSDSSFEDAASEGGEQYEKYEDQLGDDPRIRWRDKRPRKKGGASGRDDLGIIDIRVARELGILPIREPEADNARFWRVK</sequence>
<evidence type="ECO:0000313" key="1">
    <source>
        <dbReference type="EMBL" id="KUG29154.1"/>
    </source>
</evidence>
<dbReference type="AlphaFoldDB" id="A0A0W8G839"/>
<proteinExistence type="predicted"/>
<gene>
    <name evidence="1" type="ORF">ASZ90_000934</name>
</gene>
<reference evidence="1" key="1">
    <citation type="journal article" date="2015" name="Proc. Natl. Acad. Sci. U.S.A.">
        <title>Networks of energetic and metabolic interactions define dynamics in microbial communities.</title>
        <authorList>
            <person name="Embree M."/>
            <person name="Liu J.K."/>
            <person name="Al-Bassam M.M."/>
            <person name="Zengler K."/>
        </authorList>
    </citation>
    <scope>NUCLEOTIDE SEQUENCE</scope>
</reference>
<comment type="caution">
    <text evidence="1">The sequence shown here is derived from an EMBL/GenBank/DDBJ whole genome shotgun (WGS) entry which is preliminary data.</text>
</comment>
<protein>
    <recommendedName>
        <fullName evidence="2">Transglutaminase-like domain-containing protein</fullName>
    </recommendedName>
</protein>
<organism evidence="1">
    <name type="scientific">hydrocarbon metagenome</name>
    <dbReference type="NCBI Taxonomy" id="938273"/>
    <lineage>
        <taxon>unclassified sequences</taxon>
        <taxon>metagenomes</taxon>
        <taxon>ecological metagenomes</taxon>
    </lineage>
</organism>
<evidence type="ECO:0008006" key="2">
    <source>
        <dbReference type="Google" id="ProtNLM"/>
    </source>
</evidence>
<dbReference type="EMBL" id="LNQE01000124">
    <property type="protein sequence ID" value="KUG29154.1"/>
    <property type="molecule type" value="Genomic_DNA"/>
</dbReference>
<accession>A0A0W8G839</accession>